<proteinExistence type="predicted"/>
<dbReference type="AlphaFoldDB" id="A0A6C0BNM7"/>
<protein>
    <submittedName>
        <fullName evidence="1">Uncharacterized protein</fullName>
    </submittedName>
</protein>
<name>A0A6C0BNM7_9ZZZZ</name>
<sequence length="270" mass="30925">MIYNLSKLQITGELDNNTPQCVLLEVLDAAGYGYEPLDQPNMHYRLLKAASTSTLGDNTIESISEDDPSFLQYLVRYVNTHMSWRRAHILEAFQFLYQFSQAESVTSIIDTLPPLGYGRQTPENIRSLDACVLYRACKELSIEVNYDTTIDLMYSAVMMRGYDHKQLYLALNSIIYSMDRSQLISNLIRNNFKIPEIRALPHISEEEALEIRSKFNGLDIPEVTTDEEAIKYCYVLFNRDISGDLNPMISYQLIATEGEDDGEDMIESPR</sequence>
<evidence type="ECO:0000313" key="1">
    <source>
        <dbReference type="EMBL" id="QHS92978.1"/>
    </source>
</evidence>
<reference evidence="1" key="1">
    <citation type="journal article" date="2020" name="Nature">
        <title>Giant virus diversity and host interactions through global metagenomics.</title>
        <authorList>
            <person name="Schulz F."/>
            <person name="Roux S."/>
            <person name="Paez-Espino D."/>
            <person name="Jungbluth S."/>
            <person name="Walsh D.A."/>
            <person name="Denef V.J."/>
            <person name="McMahon K.D."/>
            <person name="Konstantinidis K.T."/>
            <person name="Eloe-Fadrosh E.A."/>
            <person name="Kyrpides N.C."/>
            <person name="Woyke T."/>
        </authorList>
    </citation>
    <scope>NUCLEOTIDE SEQUENCE</scope>
    <source>
        <strain evidence="1">GVMAG-M-3300017651-5</strain>
    </source>
</reference>
<dbReference type="EMBL" id="MN739194">
    <property type="protein sequence ID" value="QHS92978.1"/>
    <property type="molecule type" value="Genomic_DNA"/>
</dbReference>
<organism evidence="1">
    <name type="scientific">viral metagenome</name>
    <dbReference type="NCBI Taxonomy" id="1070528"/>
    <lineage>
        <taxon>unclassified sequences</taxon>
        <taxon>metagenomes</taxon>
        <taxon>organismal metagenomes</taxon>
    </lineage>
</organism>
<accession>A0A6C0BNM7</accession>